<evidence type="ECO:0000256" key="6">
    <source>
        <dbReference type="SAM" id="MobiDB-lite"/>
    </source>
</evidence>
<dbReference type="Pfam" id="PF00013">
    <property type="entry name" value="KH_1"/>
    <property type="match status" value="13"/>
</dbReference>
<organism evidence="8 9">
    <name type="scientific">Oedothorax gibbosus</name>
    <dbReference type="NCBI Taxonomy" id="931172"/>
    <lineage>
        <taxon>Eukaryota</taxon>
        <taxon>Metazoa</taxon>
        <taxon>Ecdysozoa</taxon>
        <taxon>Arthropoda</taxon>
        <taxon>Chelicerata</taxon>
        <taxon>Arachnida</taxon>
        <taxon>Araneae</taxon>
        <taxon>Araneomorphae</taxon>
        <taxon>Entelegynae</taxon>
        <taxon>Araneoidea</taxon>
        <taxon>Linyphiidae</taxon>
        <taxon>Erigoninae</taxon>
        <taxon>Oedothorax</taxon>
    </lineage>
</organism>
<dbReference type="GO" id="GO:0010468">
    <property type="term" value="P:regulation of gene expression"/>
    <property type="evidence" value="ECO:0007669"/>
    <property type="project" value="UniProtKB-ARBA"/>
</dbReference>
<feature type="domain" description="K Homology" evidence="7">
    <location>
        <begin position="948"/>
        <end position="1014"/>
    </location>
</feature>
<keyword evidence="4 5" id="KW-0694">RNA-binding</keyword>
<feature type="domain" description="K Homology" evidence="7">
    <location>
        <begin position="59"/>
        <end position="136"/>
    </location>
</feature>
<dbReference type="InterPro" id="IPR004087">
    <property type="entry name" value="KH_dom"/>
</dbReference>
<feature type="domain" description="K Homology" evidence="7">
    <location>
        <begin position="1099"/>
        <end position="1167"/>
    </location>
</feature>
<feature type="domain" description="K Homology" evidence="7">
    <location>
        <begin position="137"/>
        <end position="205"/>
    </location>
</feature>
<dbReference type="Proteomes" id="UP000827092">
    <property type="component" value="Unassembled WGS sequence"/>
</dbReference>
<dbReference type="InterPro" id="IPR036612">
    <property type="entry name" value="KH_dom_type_1_sf"/>
</dbReference>
<dbReference type="CDD" id="cd22405">
    <property type="entry name" value="KH-I_Vigilin_rpt1"/>
    <property type="match status" value="1"/>
</dbReference>
<keyword evidence="3" id="KW-0677">Repeat</keyword>
<dbReference type="GO" id="GO:0003729">
    <property type="term" value="F:mRNA binding"/>
    <property type="evidence" value="ECO:0007669"/>
    <property type="project" value="TreeGrafter"/>
</dbReference>
<dbReference type="EMBL" id="JAFNEN010000495">
    <property type="protein sequence ID" value="KAG8181791.1"/>
    <property type="molecule type" value="Genomic_DNA"/>
</dbReference>
<evidence type="ECO:0000313" key="9">
    <source>
        <dbReference type="Proteomes" id="UP000827092"/>
    </source>
</evidence>
<dbReference type="SMART" id="SM00322">
    <property type="entry name" value="KH"/>
    <property type="match status" value="15"/>
</dbReference>
<dbReference type="PANTHER" id="PTHR10627">
    <property type="entry name" value="SCP160"/>
    <property type="match status" value="1"/>
</dbReference>
<feature type="domain" description="K Homology" evidence="7">
    <location>
        <begin position="711"/>
        <end position="780"/>
    </location>
</feature>
<dbReference type="CDD" id="cd22411">
    <property type="entry name" value="KH-I_Vigilin_rpt8"/>
    <property type="match status" value="1"/>
</dbReference>
<keyword evidence="2" id="KW-0963">Cytoplasm</keyword>
<feature type="region of interest" description="Disordered" evidence="6">
    <location>
        <begin position="1212"/>
        <end position="1247"/>
    </location>
</feature>
<proteinExistence type="predicted"/>
<dbReference type="CDD" id="cd22409">
    <property type="entry name" value="KH-I_Vigilin_rpt5"/>
    <property type="match status" value="1"/>
</dbReference>
<dbReference type="CDD" id="cd22413">
    <property type="entry name" value="KH-I_Vigilin_rpt10"/>
    <property type="match status" value="1"/>
</dbReference>
<dbReference type="CDD" id="cd22406">
    <property type="entry name" value="KH-I_Vigilin_rpt2"/>
    <property type="match status" value="1"/>
</dbReference>
<feature type="domain" description="K Homology" evidence="7">
    <location>
        <begin position="857"/>
        <end position="947"/>
    </location>
</feature>
<dbReference type="Pfam" id="PF24668">
    <property type="entry name" value="KH_Vigilin"/>
    <property type="match status" value="1"/>
</dbReference>
<gene>
    <name evidence="8" type="ORF">JTE90_000083</name>
</gene>
<evidence type="ECO:0000256" key="5">
    <source>
        <dbReference type="PROSITE-ProRule" id="PRU00117"/>
    </source>
</evidence>
<comment type="caution">
    <text evidence="8">The sequence shown here is derived from an EMBL/GenBank/DDBJ whole genome shotgun (WGS) entry which is preliminary data.</text>
</comment>
<sequence>MLSMLEDSSSPYEAPPPAFSYDELFPSLPENEIKVNDLAGPNNNADMGQWTNKMKLKSTVITQMFRVPVEERRFREMNNQRFGEQGEQAKICADIMQKTGAHIEISSSKDQSLTILVTGKEEAVLKARRQIVKELQTQAFITISIPKEHHRFLLGKGGEKLTKLELSTATKISVPRPDKNSDLIEITGTKEGIDRARHEIQLISDEQGKLAFERLNIEKVYHPFIFGPHNSVLNQIVAETGARINIPPPSIMRDELTIAGEKEAVAQAKERVLAIYEERKRNCRTISVEITKNQHKYVIGQRGATLQEILAETGVSVEIPPADKQSDTITLRGDQDKLGPALTMVYSKANSVKTEHLDVPSWLHKYIIGKKGANIKNLLQELAKVQVDFIGESIKIEGPKEDVEEACKELKKMVENLRKQIAYDEVKVNPSLHRHIIGKNGANINRLKEDTKTLINIPSDGDSDIVRIEGPPEGVAQVKSLLLEMINKMENEVTKDLVIEQRFHRSLIGTKGEKIREIRDKFNQVNITFPEPGFKSDKVSIRGPKPDVDACIKYLKGVGSELVINNFTVEVPIYKQHHKFIIGKGGANIKKIRDETNTKIDLPAEGAVSENITIRGKKEDVLLAKNKILAIQEELANVISVEIRIPAKLHNSIIGTKGKLIRSITEDCGGVTIKFPTEGSGNDKVSIRGPKEDVEKAKKLLVELSNEKQLTGHTAEVKASPEQHKFLIGKNGANIKKVRDKTNARIVFPNETDDDRDTITIIGRKEEVEAAKKELESIIDDLKNTDETTVEIEPKHHKYFVARRAEELKKISDEFGGVAVSFPRIGSNSNVVTLKGAKDYLGPAKQRLLEIVKDLDAMVTKECIIPQEHHRTVLGSKGSKVQYIQRQFNVTIKFPDRERGEDNGRPTMNGDYHPEEAEVDTSRNIIIVKGKQEDCDAACQALLDLVPVSESVEVPYDLHRFIIGQKGRDVRSMMEKFDVSIIIPPQQDQSDVIIVKGTPDNVAKTKEALKERVGQLELDKQDRILKSFKVTFDVDPVHHPKIIGRAGANVNKIRKDFDVNINCPDRDLESESAVTIIGYEKNVLEAQEHILKLVQEQENMYKEEVTIDNRIHSRIIGSRGRNVRQIMDQYKVDIRFPRSGEDPDIVIISGNEDDVLDAKDHLLNLEEEYIQDVKERDFMKQYTHPPSRNGNYDANGPRYNDKGFVVKGAPWEKGSSVPDTTNVQEFPSFGSGGDMPTKPVAWGPSRR</sequence>
<dbReference type="PROSITE" id="PS50084">
    <property type="entry name" value="KH_TYPE_1"/>
    <property type="match status" value="15"/>
</dbReference>
<dbReference type="SUPFAM" id="SSF54791">
    <property type="entry name" value="Eukaryotic type KH-domain (KH-domain type I)"/>
    <property type="match status" value="15"/>
</dbReference>
<feature type="domain" description="K Homology" evidence="7">
    <location>
        <begin position="282"/>
        <end position="350"/>
    </location>
</feature>
<evidence type="ECO:0000256" key="1">
    <source>
        <dbReference type="ARBA" id="ARBA00004496"/>
    </source>
</evidence>
<feature type="compositionally biased region" description="Polar residues" evidence="6">
    <location>
        <begin position="1"/>
        <end position="11"/>
    </location>
</feature>
<dbReference type="CDD" id="cd22417">
    <property type="entry name" value="KH-I_Vigilin_rpt14"/>
    <property type="match status" value="1"/>
</dbReference>
<feature type="domain" description="K Homology" evidence="7">
    <location>
        <begin position="351"/>
        <end position="415"/>
    </location>
</feature>
<dbReference type="AlphaFoldDB" id="A0AAV6UCK6"/>
<evidence type="ECO:0000313" key="8">
    <source>
        <dbReference type="EMBL" id="KAG8181791.1"/>
    </source>
</evidence>
<dbReference type="PANTHER" id="PTHR10627:SF31">
    <property type="entry name" value="DODECA-SATELLITE-BINDING PROTEIN 1, ISOFORM A"/>
    <property type="match status" value="1"/>
</dbReference>
<evidence type="ECO:0000256" key="2">
    <source>
        <dbReference type="ARBA" id="ARBA00022490"/>
    </source>
</evidence>
<dbReference type="InterPro" id="IPR057778">
    <property type="entry name" value="KH_Vigilin_N"/>
</dbReference>
<evidence type="ECO:0000259" key="7">
    <source>
        <dbReference type="SMART" id="SM00322"/>
    </source>
</evidence>
<dbReference type="CDD" id="cd22418">
    <property type="entry name" value="KH-I_Vigilin_rpt15"/>
    <property type="match status" value="1"/>
</dbReference>
<feature type="domain" description="K Homology" evidence="7">
    <location>
        <begin position="637"/>
        <end position="706"/>
    </location>
</feature>
<name>A0AAV6UCK6_9ARAC</name>
<feature type="domain" description="K Homology" evidence="7">
    <location>
        <begin position="209"/>
        <end position="277"/>
    </location>
</feature>
<feature type="domain" description="K Homology" evidence="7">
    <location>
        <begin position="420"/>
        <end position="487"/>
    </location>
</feature>
<dbReference type="InterPro" id="IPR004088">
    <property type="entry name" value="KH_dom_type_1"/>
</dbReference>
<dbReference type="FunFam" id="3.30.1370.10:FF:000018">
    <property type="entry name" value="vigilin isoform X1"/>
    <property type="match status" value="1"/>
</dbReference>
<feature type="domain" description="K Homology" evidence="7">
    <location>
        <begin position="784"/>
        <end position="853"/>
    </location>
</feature>
<feature type="domain" description="K Homology" evidence="7">
    <location>
        <begin position="565"/>
        <end position="633"/>
    </location>
</feature>
<protein>
    <recommendedName>
        <fullName evidence="7">K Homology domain-containing protein</fullName>
    </recommendedName>
</protein>
<dbReference type="Gene3D" id="3.30.1370.10">
    <property type="entry name" value="K Homology domain, type 1"/>
    <property type="match status" value="15"/>
</dbReference>
<dbReference type="CDD" id="cd22408">
    <property type="entry name" value="KH-I_Vigilin_rpt4"/>
    <property type="match status" value="1"/>
</dbReference>
<evidence type="ECO:0000256" key="3">
    <source>
        <dbReference type="ARBA" id="ARBA00022737"/>
    </source>
</evidence>
<dbReference type="CDD" id="cd22416">
    <property type="entry name" value="KH-I_Vigilin_rpt13"/>
    <property type="match status" value="1"/>
</dbReference>
<feature type="region of interest" description="Disordered" evidence="6">
    <location>
        <begin position="1"/>
        <end position="23"/>
    </location>
</feature>
<dbReference type="CDD" id="cd22407">
    <property type="entry name" value="KH-I_Vigilin_rpt3"/>
    <property type="match status" value="1"/>
</dbReference>
<accession>A0AAV6UCK6</accession>
<feature type="domain" description="K Homology" evidence="7">
    <location>
        <begin position="1026"/>
        <end position="1095"/>
    </location>
</feature>
<dbReference type="CDD" id="cd02394">
    <property type="entry name" value="KH-I_Vigilin_rpt6"/>
    <property type="match status" value="1"/>
</dbReference>
<evidence type="ECO:0000256" key="4">
    <source>
        <dbReference type="ARBA" id="ARBA00022884"/>
    </source>
</evidence>
<comment type="subcellular location">
    <subcellularLocation>
        <location evidence="1">Cytoplasm</location>
    </subcellularLocation>
</comment>
<dbReference type="CDD" id="cd22412">
    <property type="entry name" value="KH-I_Vigilin_rpt9"/>
    <property type="match status" value="1"/>
</dbReference>
<keyword evidence="9" id="KW-1185">Reference proteome</keyword>
<feature type="domain" description="K Homology" evidence="7">
    <location>
        <begin position="491"/>
        <end position="560"/>
    </location>
</feature>
<reference evidence="8 9" key="1">
    <citation type="journal article" date="2022" name="Nat. Ecol. Evol.">
        <title>A masculinizing supergene underlies an exaggerated male reproductive morph in a spider.</title>
        <authorList>
            <person name="Hendrickx F."/>
            <person name="De Corte Z."/>
            <person name="Sonet G."/>
            <person name="Van Belleghem S.M."/>
            <person name="Kostlbacher S."/>
            <person name="Vangestel C."/>
        </authorList>
    </citation>
    <scope>NUCLEOTIDE SEQUENCE [LARGE SCALE GENOMIC DNA]</scope>
    <source>
        <strain evidence="8">W744_W776</strain>
    </source>
</reference>
<dbReference type="CDD" id="cd22410">
    <property type="entry name" value="KH-I_Vigilin_rpt7"/>
    <property type="match status" value="1"/>
</dbReference>